<reference evidence="2 3" key="1">
    <citation type="submission" date="2023-04" db="EMBL/GenBank/DDBJ databases">
        <title>Genome of Basidiobolus ranarum AG-B5.</title>
        <authorList>
            <person name="Stajich J.E."/>
            <person name="Carter-House D."/>
            <person name="Gryganskyi A."/>
        </authorList>
    </citation>
    <scope>NUCLEOTIDE SEQUENCE [LARGE SCALE GENOMIC DNA]</scope>
    <source>
        <strain evidence="2 3">AG-B5</strain>
    </source>
</reference>
<dbReference type="EMBL" id="JASJQH010008513">
    <property type="protein sequence ID" value="KAK9688352.1"/>
    <property type="molecule type" value="Genomic_DNA"/>
</dbReference>
<name>A0ABR2VPN4_9FUNG</name>
<protein>
    <submittedName>
        <fullName evidence="2">Uncharacterized protein</fullName>
    </submittedName>
</protein>
<comment type="caution">
    <text evidence="2">The sequence shown here is derived from an EMBL/GenBank/DDBJ whole genome shotgun (WGS) entry which is preliminary data.</text>
</comment>
<feature type="region of interest" description="Disordered" evidence="1">
    <location>
        <begin position="167"/>
        <end position="232"/>
    </location>
</feature>
<dbReference type="Pfam" id="PF04032">
    <property type="entry name" value="Rpr2"/>
    <property type="match status" value="1"/>
</dbReference>
<evidence type="ECO:0000313" key="2">
    <source>
        <dbReference type="EMBL" id="KAK9688352.1"/>
    </source>
</evidence>
<organism evidence="2 3">
    <name type="scientific">Basidiobolus ranarum</name>
    <dbReference type="NCBI Taxonomy" id="34480"/>
    <lineage>
        <taxon>Eukaryota</taxon>
        <taxon>Fungi</taxon>
        <taxon>Fungi incertae sedis</taxon>
        <taxon>Zoopagomycota</taxon>
        <taxon>Entomophthoromycotina</taxon>
        <taxon>Basidiobolomycetes</taxon>
        <taxon>Basidiobolales</taxon>
        <taxon>Basidiobolaceae</taxon>
        <taxon>Basidiobolus</taxon>
    </lineage>
</organism>
<feature type="compositionally biased region" description="Polar residues" evidence="1">
    <location>
        <begin position="167"/>
        <end position="179"/>
    </location>
</feature>
<feature type="compositionally biased region" description="Low complexity" evidence="1">
    <location>
        <begin position="202"/>
        <end position="223"/>
    </location>
</feature>
<dbReference type="PANTHER" id="PTHR14742">
    <property type="entry name" value="RIBONUCLEASE P SUBUNIT P21"/>
    <property type="match status" value="1"/>
</dbReference>
<evidence type="ECO:0000256" key="1">
    <source>
        <dbReference type="SAM" id="MobiDB-lite"/>
    </source>
</evidence>
<proteinExistence type="predicted"/>
<dbReference type="PANTHER" id="PTHR14742:SF3">
    <property type="entry name" value="RIBONUCLEASE MRP PROTEIN SUBUNIT SNM1"/>
    <property type="match status" value="1"/>
</dbReference>
<sequence>MATGVDNSARLEYLWSIAHHVYSTSPELSAFYSQRFFAFSDSLEVPLSENLLSQFCTKCGSLFVPGVNCKVQVKHNQKKRTKNFSNLKKKLKGEDNIKRVEKLFPANYTKKAITKSLTPPSKTSRITKNAITYTCQKCLRVTQFDGTDRTHLSTVTPKTPINYFQDTSSELSTPTNLNSPLADKSTIQKRHLDSPTPKPIVNNTMTNNNMSNNNMTNSPTINSAKKKKGKKMGLQKLLSQSKEKEKTSLNLNDFLSSLN</sequence>
<evidence type="ECO:0000313" key="3">
    <source>
        <dbReference type="Proteomes" id="UP001479436"/>
    </source>
</evidence>
<gene>
    <name evidence="2" type="ORF">K7432_014436</name>
</gene>
<dbReference type="Gene3D" id="6.20.50.20">
    <property type="match status" value="1"/>
</dbReference>
<dbReference type="Proteomes" id="UP001479436">
    <property type="component" value="Unassembled WGS sequence"/>
</dbReference>
<accession>A0ABR2VPN4</accession>
<keyword evidence="3" id="KW-1185">Reference proteome</keyword>
<dbReference type="InterPro" id="IPR007175">
    <property type="entry name" value="Rpr2/Snm1/Rpp21"/>
</dbReference>